<gene>
    <name evidence="1" type="ORF">DFR59_101518</name>
</gene>
<dbReference type="AlphaFoldDB" id="A0A370H1D4"/>
<dbReference type="OrthoDB" id="1267107at2"/>
<organism evidence="1 2">
    <name type="scientific">Falsibacillus pallidus</name>
    <dbReference type="NCBI Taxonomy" id="493781"/>
    <lineage>
        <taxon>Bacteria</taxon>
        <taxon>Bacillati</taxon>
        <taxon>Bacillota</taxon>
        <taxon>Bacilli</taxon>
        <taxon>Bacillales</taxon>
        <taxon>Bacillaceae</taxon>
        <taxon>Falsibacillus</taxon>
    </lineage>
</organism>
<dbReference type="Proteomes" id="UP000255326">
    <property type="component" value="Unassembled WGS sequence"/>
</dbReference>
<comment type="caution">
    <text evidence="1">The sequence shown here is derived from an EMBL/GenBank/DDBJ whole genome shotgun (WGS) entry which is preliminary data.</text>
</comment>
<name>A0A370H1D4_9BACI</name>
<evidence type="ECO:0000313" key="2">
    <source>
        <dbReference type="Proteomes" id="UP000255326"/>
    </source>
</evidence>
<accession>A0A370H1D4</accession>
<reference evidence="1 2" key="1">
    <citation type="submission" date="2018-07" db="EMBL/GenBank/DDBJ databases">
        <title>Genomic Encyclopedia of Type Strains, Phase IV (KMG-IV): sequencing the most valuable type-strain genomes for metagenomic binning, comparative biology and taxonomic classification.</title>
        <authorList>
            <person name="Goeker M."/>
        </authorList>
    </citation>
    <scope>NUCLEOTIDE SEQUENCE [LARGE SCALE GENOMIC DNA]</scope>
    <source>
        <strain evidence="1 2">DSM 25281</strain>
    </source>
</reference>
<dbReference type="RefSeq" id="WP_114744051.1">
    <property type="nucleotide sequence ID" value="NZ_QQAY01000001.1"/>
</dbReference>
<evidence type="ECO:0000313" key="1">
    <source>
        <dbReference type="EMBL" id="RDI47853.1"/>
    </source>
</evidence>
<sequence length="203" mass="23046">MKVWKLGIFSLILILGGCKEHETVQPAPSTSKSPHVTTEEALKDMSEEIYQCLRNEDFDCLSEYIPDNGSVLFSPYAAIGENPVRLKKENLPSLMDDSSLYTWGIGDGSGIPIELTAKNFVHKFLLNNPYPDPDEVIFDKLEDRGNAMMNIKDYFPGGHTIEYYFKGTDSNGFMDWTSLYFVYVKDDGGKWRLAALIHNQWTI</sequence>
<dbReference type="EMBL" id="QQAY01000001">
    <property type="protein sequence ID" value="RDI47853.1"/>
    <property type="molecule type" value="Genomic_DNA"/>
</dbReference>
<protein>
    <recommendedName>
        <fullName evidence="3">Lipoprotein</fullName>
    </recommendedName>
</protein>
<dbReference type="PROSITE" id="PS51257">
    <property type="entry name" value="PROKAR_LIPOPROTEIN"/>
    <property type="match status" value="1"/>
</dbReference>
<evidence type="ECO:0008006" key="3">
    <source>
        <dbReference type="Google" id="ProtNLM"/>
    </source>
</evidence>
<keyword evidence="2" id="KW-1185">Reference proteome</keyword>
<proteinExistence type="predicted"/>